<keyword evidence="1" id="KW-0812">Transmembrane</keyword>
<dbReference type="EMBL" id="ACJN02000004">
    <property type="protein sequence ID" value="EFI33122.1"/>
    <property type="molecule type" value="Genomic_DNA"/>
</dbReference>
<proteinExistence type="predicted"/>
<gene>
    <name evidence="2" type="ORF">Dthio_PD0437</name>
</gene>
<dbReference type="AlphaFoldDB" id="D6SU31"/>
<feature type="transmembrane region" description="Helical" evidence="1">
    <location>
        <begin position="50"/>
        <end position="68"/>
    </location>
</feature>
<organism evidence="2 3">
    <name type="scientific">Desulfonatronospira thiodismutans ASO3-1</name>
    <dbReference type="NCBI Taxonomy" id="555779"/>
    <lineage>
        <taxon>Bacteria</taxon>
        <taxon>Pseudomonadati</taxon>
        <taxon>Thermodesulfobacteriota</taxon>
        <taxon>Desulfovibrionia</taxon>
        <taxon>Desulfovibrionales</taxon>
        <taxon>Desulfonatronovibrionaceae</taxon>
        <taxon>Desulfonatronospira</taxon>
    </lineage>
</organism>
<accession>D6SU31</accession>
<evidence type="ECO:0000313" key="2">
    <source>
        <dbReference type="EMBL" id="EFI33122.1"/>
    </source>
</evidence>
<sequence length="119" mass="12857">MNSVQFEMAGELFSEMNDHQAAVTAYGLALQKYRTEQGIKLILMENVMRYLSLCAGLSCCILFAFFNVSNAFADNSSVEVTVSGSGTSQGAALTEAYVEAVRQTLSRVVDKDTAIEPGL</sequence>
<dbReference type="RefSeq" id="WP_008871813.1">
    <property type="nucleotide sequence ID" value="NZ_ACJN02000004.1"/>
</dbReference>
<evidence type="ECO:0000256" key="1">
    <source>
        <dbReference type="SAM" id="Phobius"/>
    </source>
</evidence>
<keyword evidence="3" id="KW-1185">Reference proteome</keyword>
<evidence type="ECO:0000313" key="3">
    <source>
        <dbReference type="Proteomes" id="UP000005496"/>
    </source>
</evidence>
<keyword evidence="1" id="KW-1133">Transmembrane helix</keyword>
<keyword evidence="1" id="KW-0472">Membrane</keyword>
<protein>
    <submittedName>
        <fullName evidence="2">Uncharacterized protein</fullName>
    </submittedName>
</protein>
<comment type="caution">
    <text evidence="2">The sequence shown here is derived from an EMBL/GenBank/DDBJ whole genome shotgun (WGS) entry which is preliminary data.</text>
</comment>
<dbReference type="Proteomes" id="UP000005496">
    <property type="component" value="Unassembled WGS sequence"/>
</dbReference>
<name>D6SU31_9BACT</name>
<reference evidence="2" key="1">
    <citation type="submission" date="2010-05" db="EMBL/GenBank/DDBJ databases">
        <title>The draft genome of Desulfonatronospira thiodismutans ASO3-1.</title>
        <authorList>
            <consortium name="US DOE Joint Genome Institute (JGI-PGF)"/>
            <person name="Lucas S."/>
            <person name="Copeland A."/>
            <person name="Lapidus A."/>
            <person name="Cheng J.-F."/>
            <person name="Bruce D."/>
            <person name="Goodwin L."/>
            <person name="Pitluck S."/>
            <person name="Chertkov O."/>
            <person name="Brettin T."/>
            <person name="Detter J.C."/>
            <person name="Han C."/>
            <person name="Land M.L."/>
            <person name="Hauser L."/>
            <person name="Kyrpides N."/>
            <person name="Mikhailova N."/>
            <person name="Muyzer G."/>
            <person name="Woyke T."/>
        </authorList>
    </citation>
    <scope>NUCLEOTIDE SEQUENCE [LARGE SCALE GENOMIC DNA]</scope>
    <source>
        <strain evidence="2">ASO3-1</strain>
    </source>
</reference>